<evidence type="ECO:0000313" key="3">
    <source>
        <dbReference type="Proteomes" id="UP000439903"/>
    </source>
</evidence>
<name>A0A8H4EPN4_GIGMA</name>
<keyword evidence="1" id="KW-0472">Membrane</keyword>
<accession>A0A8H4EPN4</accession>
<dbReference type="AlphaFoldDB" id="A0A8H4EPN4"/>
<feature type="transmembrane region" description="Helical" evidence="1">
    <location>
        <begin position="21"/>
        <end position="45"/>
    </location>
</feature>
<dbReference type="Proteomes" id="UP000439903">
    <property type="component" value="Unassembled WGS sequence"/>
</dbReference>
<evidence type="ECO:0000313" key="2">
    <source>
        <dbReference type="EMBL" id="KAF0530354.1"/>
    </source>
</evidence>
<protein>
    <submittedName>
        <fullName evidence="2">Uncharacterized protein</fullName>
    </submittedName>
</protein>
<gene>
    <name evidence="2" type="ORF">F8M41_012199</name>
</gene>
<reference evidence="2 3" key="1">
    <citation type="journal article" date="2019" name="Environ. Microbiol.">
        <title>At the nexus of three kingdoms: the genome of the mycorrhizal fungus Gigaspora margarita provides insights into plant, endobacterial and fungal interactions.</title>
        <authorList>
            <person name="Venice F."/>
            <person name="Ghignone S."/>
            <person name="Salvioli di Fossalunga A."/>
            <person name="Amselem J."/>
            <person name="Novero M."/>
            <person name="Xianan X."/>
            <person name="Sedzielewska Toro K."/>
            <person name="Morin E."/>
            <person name="Lipzen A."/>
            <person name="Grigoriev I.V."/>
            <person name="Henrissat B."/>
            <person name="Martin F.M."/>
            <person name="Bonfante P."/>
        </authorList>
    </citation>
    <scope>NUCLEOTIDE SEQUENCE [LARGE SCALE GENOMIC DNA]</scope>
    <source>
        <strain evidence="2 3">BEG34</strain>
    </source>
</reference>
<keyword evidence="1" id="KW-1133">Transmembrane helix</keyword>
<keyword evidence="1" id="KW-0812">Transmembrane</keyword>
<organism evidence="2 3">
    <name type="scientific">Gigaspora margarita</name>
    <dbReference type="NCBI Taxonomy" id="4874"/>
    <lineage>
        <taxon>Eukaryota</taxon>
        <taxon>Fungi</taxon>
        <taxon>Fungi incertae sedis</taxon>
        <taxon>Mucoromycota</taxon>
        <taxon>Glomeromycotina</taxon>
        <taxon>Glomeromycetes</taxon>
        <taxon>Diversisporales</taxon>
        <taxon>Gigasporaceae</taxon>
        <taxon>Gigaspora</taxon>
    </lineage>
</organism>
<dbReference type="EMBL" id="WTPW01000250">
    <property type="protein sequence ID" value="KAF0530354.1"/>
    <property type="molecule type" value="Genomic_DNA"/>
</dbReference>
<feature type="transmembrane region" description="Helical" evidence="1">
    <location>
        <begin position="57"/>
        <end position="78"/>
    </location>
</feature>
<comment type="caution">
    <text evidence="2">The sequence shown here is derived from an EMBL/GenBank/DDBJ whole genome shotgun (WGS) entry which is preliminary data.</text>
</comment>
<evidence type="ECO:0000256" key="1">
    <source>
        <dbReference type="SAM" id="Phobius"/>
    </source>
</evidence>
<dbReference type="OrthoDB" id="2375579at2759"/>
<keyword evidence="3" id="KW-1185">Reference proteome</keyword>
<sequence length="191" mass="22666">MDYSPFIKPNENENKNNIREILYENPSMGAVTNWMCYILICYYIFDNEFKNAESSQILTFIIFLSILILWYEFIYSSWLSILHWLKQSPTTYEITKGNNAAYTMTGEEPNNPFSNIIGSIVADFALLEKSLEFNNLDYKFKDKIRAKYICFYDDQILQAPGMKHQKKWNQNRILLLKLKIKSIWNFGIFVK</sequence>
<proteinExistence type="predicted"/>